<organism evidence="2 3">
    <name type="scientific">Protea cynaroides</name>
    <dbReference type="NCBI Taxonomy" id="273540"/>
    <lineage>
        <taxon>Eukaryota</taxon>
        <taxon>Viridiplantae</taxon>
        <taxon>Streptophyta</taxon>
        <taxon>Embryophyta</taxon>
        <taxon>Tracheophyta</taxon>
        <taxon>Spermatophyta</taxon>
        <taxon>Magnoliopsida</taxon>
        <taxon>Proteales</taxon>
        <taxon>Proteaceae</taxon>
        <taxon>Protea</taxon>
    </lineage>
</organism>
<evidence type="ECO:0000313" key="3">
    <source>
        <dbReference type="Proteomes" id="UP001141806"/>
    </source>
</evidence>
<dbReference type="Proteomes" id="UP001141806">
    <property type="component" value="Unassembled WGS sequence"/>
</dbReference>
<keyword evidence="3" id="KW-1185">Reference proteome</keyword>
<evidence type="ECO:0000256" key="1">
    <source>
        <dbReference type="SAM" id="MobiDB-lite"/>
    </source>
</evidence>
<comment type="caution">
    <text evidence="2">The sequence shown here is derived from an EMBL/GenBank/DDBJ whole genome shotgun (WGS) entry which is preliminary data.</text>
</comment>
<dbReference type="EMBL" id="JAMYWD010000006">
    <property type="protein sequence ID" value="KAJ4968955.1"/>
    <property type="molecule type" value="Genomic_DNA"/>
</dbReference>
<accession>A0A9Q0QRA1</accession>
<evidence type="ECO:0000313" key="2">
    <source>
        <dbReference type="EMBL" id="KAJ4968955.1"/>
    </source>
</evidence>
<reference evidence="2" key="1">
    <citation type="journal article" date="2023" name="Plant J.">
        <title>The genome of the king protea, Protea cynaroides.</title>
        <authorList>
            <person name="Chang J."/>
            <person name="Duong T.A."/>
            <person name="Schoeman C."/>
            <person name="Ma X."/>
            <person name="Roodt D."/>
            <person name="Barker N."/>
            <person name="Li Z."/>
            <person name="Van de Peer Y."/>
            <person name="Mizrachi E."/>
        </authorList>
    </citation>
    <scope>NUCLEOTIDE SEQUENCE</scope>
    <source>
        <tissue evidence="2">Young leaves</tissue>
    </source>
</reference>
<gene>
    <name evidence="2" type="ORF">NE237_015656</name>
</gene>
<name>A0A9Q0QRA1_9MAGN</name>
<feature type="region of interest" description="Disordered" evidence="1">
    <location>
        <begin position="25"/>
        <end position="44"/>
    </location>
</feature>
<sequence length="124" mass="14280">MRMRSTEAEQIKRYQERRIYNPDTVATAKDWHSSGENYSDQSRDRKKTLANIRFKGCLDDRGDELFLPTNRRGPAFPRTLMVEAVALDAVVVLLVLQKLWFCFAASFSTDISPVGFSIHFPFCD</sequence>
<proteinExistence type="predicted"/>
<protein>
    <submittedName>
        <fullName evidence="2">Uncharacterized protein</fullName>
    </submittedName>
</protein>
<dbReference type="AlphaFoldDB" id="A0A9Q0QRA1"/>